<dbReference type="PANTHER" id="PTHR10644">
    <property type="entry name" value="DNA REPAIR/RNA PROCESSING CPSF FAMILY"/>
    <property type="match status" value="1"/>
</dbReference>
<evidence type="ECO:0000313" key="4">
    <source>
        <dbReference type="Proteomes" id="UP001165065"/>
    </source>
</evidence>
<gene>
    <name evidence="3" type="ORF">TrCOL_g8675</name>
</gene>
<dbReference type="Pfam" id="PF02037">
    <property type="entry name" value="SAP"/>
    <property type="match status" value="1"/>
</dbReference>
<feature type="compositionally biased region" description="Low complexity" evidence="1">
    <location>
        <begin position="212"/>
        <end position="224"/>
    </location>
</feature>
<dbReference type="GO" id="GO:0003676">
    <property type="term" value="F:nucleic acid binding"/>
    <property type="evidence" value="ECO:0007669"/>
    <property type="project" value="InterPro"/>
</dbReference>
<feature type="region of interest" description="Disordered" evidence="1">
    <location>
        <begin position="212"/>
        <end position="236"/>
    </location>
</feature>
<dbReference type="OrthoDB" id="6109at2759"/>
<accession>A0A9W7L1V5</accession>
<feature type="compositionally biased region" description="Low complexity" evidence="1">
    <location>
        <begin position="960"/>
        <end position="973"/>
    </location>
</feature>
<dbReference type="Gene3D" id="2.130.10.10">
    <property type="entry name" value="YVTN repeat-like/Quinoprotein amine dehydrogenase"/>
    <property type="match status" value="2"/>
</dbReference>
<dbReference type="InterPro" id="IPR050358">
    <property type="entry name" value="RSE1/DDB1/CFT1"/>
</dbReference>
<feature type="domain" description="SAP" evidence="2">
    <location>
        <begin position="927"/>
        <end position="961"/>
    </location>
</feature>
<feature type="region of interest" description="Disordered" evidence="1">
    <location>
        <begin position="1508"/>
        <end position="1552"/>
    </location>
</feature>
<dbReference type="SUPFAM" id="SSF68906">
    <property type="entry name" value="SAP domain"/>
    <property type="match status" value="1"/>
</dbReference>
<feature type="region of interest" description="Disordered" evidence="1">
    <location>
        <begin position="873"/>
        <end position="928"/>
    </location>
</feature>
<proteinExistence type="predicted"/>
<feature type="compositionally biased region" description="Basic and acidic residues" evidence="1">
    <location>
        <begin position="873"/>
        <end position="885"/>
    </location>
</feature>
<feature type="region of interest" description="Disordered" evidence="1">
    <location>
        <begin position="525"/>
        <end position="580"/>
    </location>
</feature>
<dbReference type="InterPro" id="IPR003034">
    <property type="entry name" value="SAP_dom"/>
</dbReference>
<evidence type="ECO:0000259" key="2">
    <source>
        <dbReference type="PROSITE" id="PS50800"/>
    </source>
</evidence>
<feature type="compositionally biased region" description="Basic and acidic residues" evidence="1">
    <location>
        <begin position="568"/>
        <end position="580"/>
    </location>
</feature>
<feature type="compositionally biased region" description="Basic and acidic residues" evidence="1">
    <location>
        <begin position="1508"/>
        <end position="1537"/>
    </location>
</feature>
<reference evidence="4" key="1">
    <citation type="journal article" date="2023" name="Commun. Biol.">
        <title>Genome analysis of Parmales, the sister group of diatoms, reveals the evolutionary specialization of diatoms from phago-mixotrophs to photoautotrophs.</title>
        <authorList>
            <person name="Ban H."/>
            <person name="Sato S."/>
            <person name="Yoshikawa S."/>
            <person name="Yamada K."/>
            <person name="Nakamura Y."/>
            <person name="Ichinomiya M."/>
            <person name="Sato N."/>
            <person name="Blanc-Mathieu R."/>
            <person name="Endo H."/>
            <person name="Kuwata A."/>
            <person name="Ogata H."/>
        </authorList>
    </citation>
    <scope>NUCLEOTIDE SEQUENCE [LARGE SCALE GENOMIC DNA]</scope>
</reference>
<evidence type="ECO:0000313" key="3">
    <source>
        <dbReference type="EMBL" id="GMI23364.1"/>
    </source>
</evidence>
<dbReference type="Pfam" id="PF03178">
    <property type="entry name" value="CPSF_A"/>
    <property type="match status" value="1"/>
</dbReference>
<feature type="compositionally biased region" description="Basic and acidic residues" evidence="1">
    <location>
        <begin position="525"/>
        <end position="555"/>
    </location>
</feature>
<dbReference type="InterPro" id="IPR004871">
    <property type="entry name" value="RSE1/DDB1/CPSF1_C"/>
</dbReference>
<dbReference type="EMBL" id="BRYA01000567">
    <property type="protein sequence ID" value="GMI23364.1"/>
    <property type="molecule type" value="Genomic_DNA"/>
</dbReference>
<dbReference type="Proteomes" id="UP001165065">
    <property type="component" value="Unassembled WGS sequence"/>
</dbReference>
<protein>
    <recommendedName>
        <fullName evidence="2">SAP domain-containing protein</fullName>
    </recommendedName>
</protein>
<evidence type="ECO:0000256" key="1">
    <source>
        <dbReference type="SAM" id="MobiDB-lite"/>
    </source>
</evidence>
<feature type="compositionally biased region" description="Basic and acidic residues" evidence="1">
    <location>
        <begin position="980"/>
        <end position="995"/>
    </location>
</feature>
<organism evidence="3 4">
    <name type="scientific">Triparma columacea</name>
    <dbReference type="NCBI Taxonomy" id="722753"/>
    <lineage>
        <taxon>Eukaryota</taxon>
        <taxon>Sar</taxon>
        <taxon>Stramenopiles</taxon>
        <taxon>Ochrophyta</taxon>
        <taxon>Bolidophyceae</taxon>
        <taxon>Parmales</taxon>
        <taxon>Triparmaceae</taxon>
        <taxon>Triparma</taxon>
    </lineage>
</organism>
<dbReference type="InterPro" id="IPR015943">
    <property type="entry name" value="WD40/YVTN_repeat-like_dom_sf"/>
</dbReference>
<dbReference type="PROSITE" id="PS50800">
    <property type="entry name" value="SAP"/>
    <property type="match status" value="1"/>
</dbReference>
<dbReference type="GO" id="GO:0005634">
    <property type="term" value="C:nucleus"/>
    <property type="evidence" value="ECO:0007669"/>
    <property type="project" value="InterPro"/>
</dbReference>
<dbReference type="SMART" id="SM00513">
    <property type="entry name" value="SAP"/>
    <property type="match status" value="1"/>
</dbReference>
<feature type="compositionally biased region" description="Acidic residues" evidence="1">
    <location>
        <begin position="886"/>
        <end position="920"/>
    </location>
</feature>
<feature type="region of interest" description="Disordered" evidence="1">
    <location>
        <begin position="593"/>
        <end position="617"/>
    </location>
</feature>
<name>A0A9W7L1V5_9STRA</name>
<keyword evidence="4" id="KW-1185">Reference proteome</keyword>
<dbReference type="Gene3D" id="1.10.720.30">
    <property type="entry name" value="SAP domain"/>
    <property type="match status" value="1"/>
</dbReference>
<dbReference type="InterPro" id="IPR036361">
    <property type="entry name" value="SAP_dom_sf"/>
</dbReference>
<feature type="region of interest" description="Disordered" evidence="1">
    <location>
        <begin position="960"/>
        <end position="1031"/>
    </location>
</feature>
<sequence length="1866" mass="202303">MSSIHASFTSVCPPSSSTCSCWSLYRPHGGDKDATACMLTVVSGSTIRFYDVKSGRTYGQEDKEGRLEDNKLVLRSQHKLSGNVACISSLSPPPTSTSSSSSSSPPSDVSLLLTFSGRSQTLSIVTLTALTGTLRSTSFTSLYTLLRTSSMGMDSATSVEPYTKLCEMSHTFATVLGGGCAVLLGRIERTGGEFKIGSTYALDLRGISNSWKSSDSLDQSSSISGGATTKKVEQKRVGTKGKSYMSTGFGDVTGIEWCKGYNEPTVAILHQPRGRTWAGRASERARPAWITTVSVSVEQQRAVVIWQSRVLPNDTIYISAVPSRTVGLVVAVGGNTVSLVTPGGVVKHTLATNGYAKAGMVGPELWPREWMKHPESERKGGMAKQTFNVDNCPHGQVKGNPRPLGLLSTVMYGSSLAWVDYGGAAVVGTRDGGVYGLEVGEEGIRMVRTGWEIGEHAELVVRPVYVKGRDEKGGDIKDEGGGGQVIKKDSGPLSVGMIWAGSRTGDSTLLAYERRLVHVGDVEEKRGDHPTTVKEEGATTVKEEEGVDTNVRENEETTTVVSEEDEEERKLREEEEELYRGTDEGVVVKKAQEAEAPADEGKHKEGKGVSDAGDSRGRVSSFSKFDFKVLDTVTASGPLGVSVEGPCKPFKAEGQGNGGIGNETKTTKMYREKIFASGHGRDGGLVIFSTPGGSTESSIVGEADLSGTKGCWCLEESGVVLIGRKENQAPIEDGSPPTIVMKINDGEMEECSWGEWFKKGKLKVNVEGMKVWAAKEFKGHVYLACGGPDWGGVVTYEVKGGSATGKGELRVEGNVNQVVMEALGDRLAIAVMTQDGNVRIVGGEGGKVKEQGVLGDGKATAVDVFVQNWDLWEGKGEQAEKGGKGEEEEEDGASGSEEDDEEEEEQEEEEEEEDAMEVDEPPPPPDFSKLKVAELREECTSRGLETKGLKAVLLQRLKDATASSAPATSAPAKSKAKAKPKAEPKAKRAKTESKKASGGAKKPPKKQENPETDETFYNPSSHEEADRGFSISDPSIPAYSLSSVGVKDVNERDARLFVGIVKEGGALEVYEAQAEAKPRLVWRCGTSNLAHHPPLLQSGPGAPPKQTRNETAVNCREIKFFVAGANKTHISELRSFYLMAHNEHDDVVVYAARRSPGNGNELVFAKCSLGIVVRGSKATKSMSEARGEGERAGGETFRYPRLHRFSDISGHCGLFAAVSRPVWVLNERGGIMVLPHKVKFLPPGALLPVASFTTCPQANISTAGSQGFLTIHERLGNSQKITVWGGLDEVLTGCGYLAGGGMHAKKIPLGVTVKKMCYVDHPDVSTPQHPIYVFLVATETRVDQSKFDDDGLTSQERYELRLEEARVNLERKINHDLRGHEYEFHEWVEVIKHEDFLEIDHKLGRCPPFVKERNEIWLVDAGEDWKVIQKLPLENGVRATCVELVTLTEDEDEVTRTAREATMNFNPPTTSFVAIGTGIVDNDGEETTSKGKVYLFGVVKNDIVKDVEEEDKKKEGEEGKGEGEEKKGEGEEKKGEDEGGEEEGEKEVKEQQDDGYWKSIGCMKLVLHYEKEIRLGPVTALANIENEGKKNLIIGAGQEVTVETWREQRLQQIGFHHANSHVIAFKVFKSYFLLVDAYNSISFHVWRESDKSLTLLSRDYGGSNAFAGGMIARGKNLAFMLHDDRENIEVFQYAPNDAGSEGGNRLVCKADMNIGATCVDVTSHFCTPPIICSSSNTSSSYEVLKNSVARGGTTDVFGLSFGTTEGGFCVVAPLPSLVYNRLHAMQNIMANALESPAACSAKGWRIYAKSFKQMKRTMNGMVDVDLLNTFINLDLNTQEELCAAGGTTVEMVKDNLLMLSAYAQVI</sequence>
<comment type="caution">
    <text evidence="3">The sequence shown here is derived from an EMBL/GenBank/DDBJ whole genome shotgun (WGS) entry which is preliminary data.</text>
</comment>